<evidence type="ECO:0000256" key="1">
    <source>
        <dbReference type="ARBA" id="ARBA00009156"/>
    </source>
</evidence>
<feature type="domain" description="Carbohydrate kinase FGGY N-terminal" evidence="5">
    <location>
        <begin position="2"/>
        <end position="241"/>
    </location>
</feature>
<dbReference type="PANTHER" id="PTHR43095:SF2">
    <property type="entry name" value="GLUCONOKINASE"/>
    <property type="match status" value="1"/>
</dbReference>
<dbReference type="PROSITE" id="PS00445">
    <property type="entry name" value="FGGY_KINASES_2"/>
    <property type="match status" value="1"/>
</dbReference>
<dbReference type="InterPro" id="IPR000577">
    <property type="entry name" value="Carb_kinase_FGGY"/>
</dbReference>
<evidence type="ECO:0000313" key="7">
    <source>
        <dbReference type="EMBL" id="VYT39736.1"/>
    </source>
</evidence>
<evidence type="ECO:0000256" key="2">
    <source>
        <dbReference type="ARBA" id="ARBA00022679"/>
    </source>
</evidence>
<keyword evidence="3 4" id="KW-0418">Kinase</keyword>
<dbReference type="PANTHER" id="PTHR43095">
    <property type="entry name" value="SUGAR KINASE"/>
    <property type="match status" value="1"/>
</dbReference>
<gene>
    <name evidence="7" type="primary">glpK_4</name>
    <name evidence="7" type="ORF">CBLFYP116_03502</name>
</gene>
<sequence length="507" mass="55629">MYFIGVDIGTSGTKAVCMDEAGNIKNSWFVSYGFEHTARGVRELDPETVWKAVLICIQEVCRGCEVESITVSSMGESVIAVDKDGMCLTKGITGTDVRGREECRHFIQKIGKRCITEVTGLPADSLYSLSKILWMKSHSPRLFERIWKIFSFQDFIIYRLCGDTVMDYSVASRTMLFDYRTYKWSGRLFTQAGLSKSLMSKTVQAGSVAGNMRKEIKRKLGCSGTCLILAGCHDHIANAIGAGVCRAGECVNAAGTTEGLTVMMEPGVLTESKVEQYKISCEPSAMEGMYNTVAWSNASGSILRWLVRDVLKEKQNVCFGELNGSIQYEPTKLYVLPHFSGAATPYTDDRSKGAILGLTLDVGREELYQAVVEGIQMELYAIYKCLIHSGVPVNKIVSTGGALSNEILQMKADILGCEIHTVKCEQTGAAGGAILGAVSNGIYNTVDEAVNAMVKVGKTVIPDMKRHEAYGNKMRIYDVLYTYLREINHAIDKAGVTDNRYSDSGIK</sequence>
<organism evidence="7">
    <name type="scientific">Enterocloster bolteae</name>
    <dbReference type="NCBI Taxonomy" id="208479"/>
    <lineage>
        <taxon>Bacteria</taxon>
        <taxon>Bacillati</taxon>
        <taxon>Bacillota</taxon>
        <taxon>Clostridia</taxon>
        <taxon>Lachnospirales</taxon>
        <taxon>Lachnospiraceae</taxon>
        <taxon>Enterocloster</taxon>
    </lineage>
</organism>
<protein>
    <submittedName>
        <fullName evidence="7">Glycerol kinase</fullName>
        <ecNumber evidence="7">2.7.1.30</ecNumber>
    </submittedName>
</protein>
<keyword evidence="2 4" id="KW-0808">Transferase</keyword>
<feature type="domain" description="Carbohydrate kinase FGGY C-terminal" evidence="6">
    <location>
        <begin position="254"/>
        <end position="439"/>
    </location>
</feature>
<evidence type="ECO:0000259" key="5">
    <source>
        <dbReference type="Pfam" id="PF00370"/>
    </source>
</evidence>
<dbReference type="GO" id="GO:0004370">
    <property type="term" value="F:glycerol kinase activity"/>
    <property type="evidence" value="ECO:0007669"/>
    <property type="project" value="UniProtKB-EC"/>
</dbReference>
<dbReference type="EMBL" id="CACRTF010000014">
    <property type="protein sequence ID" value="VYT39736.1"/>
    <property type="molecule type" value="Genomic_DNA"/>
</dbReference>
<dbReference type="CDD" id="cd07773">
    <property type="entry name" value="ASKHA_NBD_FGGY_FK"/>
    <property type="match status" value="1"/>
</dbReference>
<dbReference type="InterPro" id="IPR018485">
    <property type="entry name" value="FGGY_C"/>
</dbReference>
<dbReference type="AlphaFoldDB" id="A0A6N2WKQ9"/>
<name>A0A6N2WKQ9_9FIRM</name>
<reference evidence="7" key="1">
    <citation type="submission" date="2019-11" db="EMBL/GenBank/DDBJ databases">
        <authorList>
            <person name="Feng L."/>
        </authorList>
    </citation>
    <scope>NUCLEOTIDE SEQUENCE</scope>
    <source>
        <strain evidence="7">CbolteaeLFYP116</strain>
    </source>
</reference>
<dbReference type="Pfam" id="PF02782">
    <property type="entry name" value="FGGY_C"/>
    <property type="match status" value="1"/>
</dbReference>
<dbReference type="InterPro" id="IPR043129">
    <property type="entry name" value="ATPase_NBD"/>
</dbReference>
<dbReference type="GO" id="GO:0005975">
    <property type="term" value="P:carbohydrate metabolic process"/>
    <property type="evidence" value="ECO:0007669"/>
    <property type="project" value="InterPro"/>
</dbReference>
<accession>A0A6N2WKQ9</accession>
<dbReference type="EC" id="2.7.1.30" evidence="7"/>
<dbReference type="RefSeq" id="WP_002578164.1">
    <property type="nucleotide sequence ID" value="NZ_BAABZS010000001.1"/>
</dbReference>
<dbReference type="InterPro" id="IPR018483">
    <property type="entry name" value="Carb_kinase_FGGY_CS"/>
</dbReference>
<dbReference type="Pfam" id="PF00370">
    <property type="entry name" value="FGGY_N"/>
    <property type="match status" value="1"/>
</dbReference>
<dbReference type="PIRSF" id="PIRSF000538">
    <property type="entry name" value="GlpK"/>
    <property type="match status" value="1"/>
</dbReference>
<evidence type="ECO:0000259" key="6">
    <source>
        <dbReference type="Pfam" id="PF02782"/>
    </source>
</evidence>
<comment type="similarity">
    <text evidence="1 4">Belongs to the FGGY kinase family.</text>
</comment>
<evidence type="ECO:0000256" key="3">
    <source>
        <dbReference type="ARBA" id="ARBA00022777"/>
    </source>
</evidence>
<proteinExistence type="inferred from homology"/>
<dbReference type="InterPro" id="IPR018484">
    <property type="entry name" value="FGGY_N"/>
</dbReference>
<dbReference type="InterPro" id="IPR050406">
    <property type="entry name" value="FGGY_Carb_Kinase"/>
</dbReference>
<dbReference type="GeneID" id="23116690"/>
<dbReference type="SUPFAM" id="SSF53067">
    <property type="entry name" value="Actin-like ATPase domain"/>
    <property type="match status" value="2"/>
</dbReference>
<dbReference type="Gene3D" id="3.30.420.40">
    <property type="match status" value="2"/>
</dbReference>
<evidence type="ECO:0000256" key="4">
    <source>
        <dbReference type="RuleBase" id="RU003733"/>
    </source>
</evidence>